<dbReference type="InterPro" id="IPR036694">
    <property type="entry name" value="Dodecin-like_sf"/>
</dbReference>
<gene>
    <name evidence="1" type="ORF">E2B99_06355</name>
</gene>
<organism evidence="1 2">
    <name type="scientific">Alkanindiges illinoisensis</name>
    <dbReference type="NCBI Taxonomy" id="197183"/>
    <lineage>
        <taxon>Bacteria</taxon>
        <taxon>Pseudomonadati</taxon>
        <taxon>Pseudomonadota</taxon>
        <taxon>Gammaproteobacteria</taxon>
        <taxon>Moraxellales</taxon>
        <taxon>Moraxellaceae</taxon>
        <taxon>Alkanindiges</taxon>
    </lineage>
</organism>
<dbReference type="EMBL" id="SNTY01000020">
    <property type="protein sequence ID" value="TEU27835.1"/>
    <property type="molecule type" value="Genomic_DNA"/>
</dbReference>
<proteinExistence type="predicted"/>
<keyword evidence="2" id="KW-1185">Reference proteome</keyword>
<dbReference type="InterPro" id="IPR025543">
    <property type="entry name" value="Dodecin-like"/>
</dbReference>
<dbReference type="Proteomes" id="UP000297834">
    <property type="component" value="Unassembled WGS sequence"/>
</dbReference>
<reference evidence="1 2" key="1">
    <citation type="submission" date="2019-03" db="EMBL/GenBank/DDBJ databases">
        <title>Alkanindiges illinoisensis: a potential pathogenic isolated from ascites of a gastric cancer patient with abdominal metastasis.</title>
        <authorList>
            <person name="Hu X."/>
            <person name="Yang B."/>
            <person name="Yan X."/>
            <person name="Lin L."/>
            <person name="Zhao H."/>
            <person name="Zhou F."/>
            <person name="Su B."/>
            <person name="Chen J."/>
            <person name="Rui Y."/>
            <person name="Wang Q."/>
            <person name="Zheng L."/>
        </authorList>
    </citation>
    <scope>NUCLEOTIDE SEQUENCE [LARGE SCALE GENOMIC DNA]</scope>
    <source>
        <strain evidence="1 2">NFYY 23406</strain>
    </source>
</reference>
<dbReference type="SUPFAM" id="SSF89807">
    <property type="entry name" value="Dodecin-like"/>
    <property type="match status" value="1"/>
</dbReference>
<sequence length="72" mass="7607">MSVARNFEVSSTSNVSFEDAINKGIQGVSDNVNNIKGAWIKEQKVDISNGKISAYNVMMIVTAVAGDVGKTG</sequence>
<dbReference type="AlphaFoldDB" id="A0A4Y7XCP2"/>
<dbReference type="RefSeq" id="WP_134244108.1">
    <property type="nucleotide sequence ID" value="NZ_SNTY01000020.1"/>
</dbReference>
<comment type="caution">
    <text evidence="1">The sequence shown here is derived from an EMBL/GenBank/DDBJ whole genome shotgun (WGS) entry which is preliminary data.</text>
</comment>
<dbReference type="InterPro" id="IPR009923">
    <property type="entry name" value="Dodecin"/>
</dbReference>
<accession>A0A4Y7XCP2</accession>
<dbReference type="Pfam" id="PF07311">
    <property type="entry name" value="Dodecin"/>
    <property type="match status" value="1"/>
</dbReference>
<protein>
    <submittedName>
        <fullName evidence="1">Dodecin domain-containing protein</fullName>
    </submittedName>
</protein>
<evidence type="ECO:0000313" key="1">
    <source>
        <dbReference type="EMBL" id="TEU27835.1"/>
    </source>
</evidence>
<evidence type="ECO:0000313" key="2">
    <source>
        <dbReference type="Proteomes" id="UP000297834"/>
    </source>
</evidence>
<name>A0A4Y7XCP2_9GAMM</name>
<dbReference type="Gene3D" id="3.30.1660.10">
    <property type="entry name" value="Flavin-binding protein dodecin"/>
    <property type="match status" value="1"/>
</dbReference>
<dbReference type="OrthoDB" id="9805449at2"/>
<dbReference type="STRING" id="1120977.GCA_000619845_02741"/>